<reference evidence="2" key="1">
    <citation type="journal article" date="2014" name="Science">
        <title>The coffee genome provides insight into the convergent evolution of caffeine biosynthesis.</title>
        <authorList>
            <person name="Denoeud F."/>
            <person name="Carretero-Paulet L."/>
            <person name="Dereeper A."/>
            <person name="Droc G."/>
            <person name="Guyot R."/>
            <person name="Pietrella M."/>
            <person name="Zheng C."/>
            <person name="Alberti A."/>
            <person name="Anthony F."/>
            <person name="Aprea G."/>
            <person name="Aury J.M."/>
            <person name="Bento P."/>
            <person name="Bernard M."/>
            <person name="Bocs S."/>
            <person name="Campa C."/>
            <person name="Cenci A."/>
            <person name="Combes M.C."/>
            <person name="Crouzillat D."/>
            <person name="Da Silva C."/>
            <person name="Daddiego L."/>
            <person name="De Bellis F."/>
            <person name="Dussert S."/>
            <person name="Garsmeur O."/>
            <person name="Gayraud T."/>
            <person name="Guignon V."/>
            <person name="Jahn K."/>
            <person name="Jamilloux V."/>
            <person name="Joet T."/>
            <person name="Labadie K."/>
            <person name="Lan T."/>
            <person name="Leclercq J."/>
            <person name="Lepelley M."/>
            <person name="Leroy T."/>
            <person name="Li L.T."/>
            <person name="Librado P."/>
            <person name="Lopez L."/>
            <person name="Munoz A."/>
            <person name="Noel B."/>
            <person name="Pallavicini A."/>
            <person name="Perrotta G."/>
            <person name="Poncet V."/>
            <person name="Pot D."/>
            <person name="Priyono X."/>
            <person name="Rigoreau M."/>
            <person name="Rouard M."/>
            <person name="Rozas J."/>
            <person name="Tranchant-Dubreuil C."/>
            <person name="VanBuren R."/>
            <person name="Zhang Q."/>
            <person name="Andrade A.C."/>
            <person name="Argout X."/>
            <person name="Bertrand B."/>
            <person name="de Kochko A."/>
            <person name="Graziosi G."/>
            <person name="Henry R.J."/>
            <person name="Jayarama X."/>
            <person name="Ming R."/>
            <person name="Nagai C."/>
            <person name="Rounsley S."/>
            <person name="Sankoff D."/>
            <person name="Giuliano G."/>
            <person name="Albert V.A."/>
            <person name="Wincker P."/>
            <person name="Lashermes P."/>
        </authorList>
    </citation>
    <scope>NUCLEOTIDE SEQUENCE [LARGE SCALE GENOMIC DNA]</scope>
    <source>
        <strain evidence="2">cv. DH200-94</strain>
    </source>
</reference>
<protein>
    <submittedName>
        <fullName evidence="1">Uncharacterized protein</fullName>
    </submittedName>
</protein>
<dbReference type="Gramene" id="CDP04823">
    <property type="protein sequence ID" value="CDP04823"/>
    <property type="gene ID" value="GSCOC_T00019558001"/>
</dbReference>
<dbReference type="AlphaFoldDB" id="A0A068UB06"/>
<name>A0A068UB06_COFCA</name>
<keyword evidence="2" id="KW-1185">Reference proteome</keyword>
<evidence type="ECO:0000313" key="1">
    <source>
        <dbReference type="EMBL" id="CDP04823.1"/>
    </source>
</evidence>
<gene>
    <name evidence="1" type="ORF">GSCOC_T00019558001</name>
</gene>
<organism evidence="1 2">
    <name type="scientific">Coffea canephora</name>
    <name type="common">Robusta coffee</name>
    <dbReference type="NCBI Taxonomy" id="49390"/>
    <lineage>
        <taxon>Eukaryota</taxon>
        <taxon>Viridiplantae</taxon>
        <taxon>Streptophyta</taxon>
        <taxon>Embryophyta</taxon>
        <taxon>Tracheophyta</taxon>
        <taxon>Spermatophyta</taxon>
        <taxon>Magnoliopsida</taxon>
        <taxon>eudicotyledons</taxon>
        <taxon>Gunneridae</taxon>
        <taxon>Pentapetalae</taxon>
        <taxon>asterids</taxon>
        <taxon>lamiids</taxon>
        <taxon>Gentianales</taxon>
        <taxon>Rubiaceae</taxon>
        <taxon>Ixoroideae</taxon>
        <taxon>Gardenieae complex</taxon>
        <taxon>Bertiereae - Coffeeae clade</taxon>
        <taxon>Coffeeae</taxon>
        <taxon>Coffea</taxon>
    </lineage>
</organism>
<dbReference type="InParanoid" id="A0A068UB06"/>
<accession>A0A068UB06</accession>
<dbReference type="EMBL" id="HG739098">
    <property type="protein sequence ID" value="CDP04823.1"/>
    <property type="molecule type" value="Genomic_DNA"/>
</dbReference>
<sequence>MCFKNNLKSQLLILFRFQFTFCSSSNSPFVGIRSAASYADWLQSVDIQSNFHSFSFNNVHCFFFLFFLIT</sequence>
<evidence type="ECO:0000313" key="2">
    <source>
        <dbReference type="Proteomes" id="UP000295252"/>
    </source>
</evidence>
<proteinExistence type="predicted"/>
<dbReference type="Proteomes" id="UP000295252">
    <property type="component" value="Chromosome III"/>
</dbReference>